<dbReference type="Gene3D" id="3.40.50.720">
    <property type="entry name" value="NAD(P)-binding Rossmann-like Domain"/>
    <property type="match status" value="1"/>
</dbReference>
<dbReference type="Proteomes" id="UP000254060">
    <property type="component" value="Unassembled WGS sequence"/>
</dbReference>
<evidence type="ECO:0000313" key="12">
    <source>
        <dbReference type="EMBL" id="STO08863.1"/>
    </source>
</evidence>
<dbReference type="STRING" id="1397694.GCA_000702585_02729"/>
<feature type="binding site" evidence="8">
    <location>
        <position position="233"/>
    </location>
    <ligand>
        <name>shikimate</name>
        <dbReference type="ChEBI" id="CHEBI:36208"/>
    </ligand>
</feature>
<dbReference type="UniPathway" id="UPA00053">
    <property type="reaction ID" value="UER00087"/>
</dbReference>
<feature type="binding site" evidence="8">
    <location>
        <position position="76"/>
    </location>
    <ligand>
        <name>NADP(+)</name>
        <dbReference type="ChEBI" id="CHEBI:58349"/>
    </ligand>
</feature>
<feature type="active site" description="Proton acceptor" evidence="8">
    <location>
        <position position="64"/>
    </location>
</feature>
<feature type="binding site" evidence="8">
    <location>
        <begin position="143"/>
        <end position="148"/>
    </location>
    <ligand>
        <name>NADP(+)</name>
        <dbReference type="ChEBI" id="CHEBI:58349"/>
    </ligand>
</feature>
<dbReference type="InterPro" id="IPR046346">
    <property type="entry name" value="Aminoacid_DH-like_N_sf"/>
</dbReference>
<evidence type="ECO:0000313" key="13">
    <source>
        <dbReference type="Proteomes" id="UP000254060"/>
    </source>
</evidence>
<evidence type="ECO:0000256" key="1">
    <source>
        <dbReference type="ARBA" id="ARBA00004871"/>
    </source>
</evidence>
<dbReference type="HAMAP" id="MF_00222">
    <property type="entry name" value="Shikimate_DH_AroE"/>
    <property type="match status" value="1"/>
</dbReference>
<evidence type="ECO:0000259" key="10">
    <source>
        <dbReference type="Pfam" id="PF08501"/>
    </source>
</evidence>
<keyword evidence="4 8" id="KW-0521">NADP</keyword>
<dbReference type="CDD" id="cd01065">
    <property type="entry name" value="NAD_bind_Shikimate_DH"/>
    <property type="match status" value="1"/>
</dbReference>
<protein>
    <recommendedName>
        <fullName evidence="2 8">Shikimate dehydrogenase (NADP(+))</fullName>
        <shortName evidence="8">SDH</shortName>
        <ecNumber evidence="2 8">1.1.1.25</ecNumber>
    </recommendedName>
</protein>
<organism evidence="12 13">
    <name type="scientific">Exiguobacterium aurantiacum</name>
    <dbReference type="NCBI Taxonomy" id="33987"/>
    <lineage>
        <taxon>Bacteria</taxon>
        <taxon>Bacillati</taxon>
        <taxon>Bacillota</taxon>
        <taxon>Bacilli</taxon>
        <taxon>Bacillales</taxon>
        <taxon>Bacillales Family XII. Incertae Sedis</taxon>
        <taxon>Exiguobacterium</taxon>
    </lineage>
</organism>
<dbReference type="GO" id="GO:0005829">
    <property type="term" value="C:cytosol"/>
    <property type="evidence" value="ECO:0007669"/>
    <property type="project" value="TreeGrafter"/>
</dbReference>
<proteinExistence type="inferred from homology"/>
<dbReference type="EC" id="1.1.1.25" evidence="2 8"/>
<dbReference type="AlphaFoldDB" id="A0A377FX42"/>
<dbReference type="GO" id="GO:0019632">
    <property type="term" value="P:shikimate metabolic process"/>
    <property type="evidence" value="ECO:0007669"/>
    <property type="project" value="InterPro"/>
</dbReference>
<dbReference type="InterPro" id="IPR011342">
    <property type="entry name" value="Shikimate_DH"/>
</dbReference>
<dbReference type="InterPro" id="IPR006151">
    <property type="entry name" value="Shikm_DH/Glu-tRNA_Rdtase"/>
</dbReference>
<dbReference type="GO" id="GO:0009073">
    <property type="term" value="P:aromatic amino acid family biosynthetic process"/>
    <property type="evidence" value="ECO:0007669"/>
    <property type="project" value="UniProtKB-KW"/>
</dbReference>
<accession>A0A377FX42</accession>
<feature type="binding site" evidence="8">
    <location>
        <position position="226"/>
    </location>
    <ligand>
        <name>NADP(+)</name>
        <dbReference type="ChEBI" id="CHEBI:58349"/>
    </ligand>
</feature>
<evidence type="ECO:0000259" key="9">
    <source>
        <dbReference type="Pfam" id="PF01488"/>
    </source>
</evidence>
<name>A0A377FX42_9BACL</name>
<evidence type="ECO:0000256" key="8">
    <source>
        <dbReference type="HAMAP-Rule" id="MF_00222"/>
    </source>
</evidence>
<gene>
    <name evidence="8 12" type="primary">aroE</name>
    <name evidence="12" type="ORF">NCTC13163_02241</name>
</gene>
<dbReference type="GO" id="GO:0008652">
    <property type="term" value="P:amino acid biosynthetic process"/>
    <property type="evidence" value="ECO:0007669"/>
    <property type="project" value="UniProtKB-KW"/>
</dbReference>
<comment type="pathway">
    <text evidence="1 8">Metabolic intermediate biosynthesis; chorismate biosynthesis; chorismate from D-erythrose 4-phosphate and phosphoenolpyruvate: step 4/7.</text>
</comment>
<comment type="subunit">
    <text evidence="8">Homodimer.</text>
</comment>
<feature type="binding site" evidence="8">
    <location>
        <position position="203"/>
    </location>
    <ligand>
        <name>NADP(+)</name>
        <dbReference type="ChEBI" id="CHEBI:58349"/>
    </ligand>
</feature>
<dbReference type="Pfam" id="PF08501">
    <property type="entry name" value="Shikimate_dh_N"/>
    <property type="match status" value="1"/>
</dbReference>
<feature type="binding site" evidence="8">
    <location>
        <position position="205"/>
    </location>
    <ligand>
        <name>shikimate</name>
        <dbReference type="ChEBI" id="CHEBI:36208"/>
    </ligand>
</feature>
<dbReference type="NCBIfam" id="NF001319">
    <property type="entry name" value="PRK00258.3-3"/>
    <property type="match status" value="1"/>
</dbReference>
<dbReference type="SUPFAM" id="SSF51735">
    <property type="entry name" value="NAD(P)-binding Rossmann-fold domains"/>
    <property type="match status" value="1"/>
</dbReference>
<comment type="similarity">
    <text evidence="8">Belongs to the shikimate dehydrogenase family.</text>
</comment>
<keyword evidence="6 8" id="KW-0057">Aromatic amino acid biosynthesis</keyword>
<dbReference type="Gene3D" id="3.40.50.10860">
    <property type="entry name" value="Leucine Dehydrogenase, chain A, domain 1"/>
    <property type="match status" value="1"/>
</dbReference>
<reference evidence="12 13" key="1">
    <citation type="submission" date="2018-06" db="EMBL/GenBank/DDBJ databases">
        <authorList>
            <consortium name="Pathogen Informatics"/>
            <person name="Doyle S."/>
        </authorList>
    </citation>
    <scope>NUCLEOTIDE SEQUENCE [LARGE SCALE GENOMIC DNA]</scope>
    <source>
        <strain evidence="12 13">NCTC13163</strain>
    </source>
</reference>
<feature type="domain" description="Shikimate dehydrogenase substrate binding N-terminal" evidence="10">
    <location>
        <begin position="5"/>
        <end position="87"/>
    </location>
</feature>
<evidence type="ECO:0000256" key="5">
    <source>
        <dbReference type="ARBA" id="ARBA00023002"/>
    </source>
</evidence>
<dbReference type="InterPro" id="IPR013708">
    <property type="entry name" value="Shikimate_DH-bd_N"/>
</dbReference>
<dbReference type="OrthoDB" id="9792692at2"/>
<feature type="binding site" evidence="8">
    <location>
        <position position="85"/>
    </location>
    <ligand>
        <name>shikimate</name>
        <dbReference type="ChEBI" id="CHEBI:36208"/>
    </ligand>
</feature>
<evidence type="ECO:0000256" key="6">
    <source>
        <dbReference type="ARBA" id="ARBA00023141"/>
    </source>
</evidence>
<evidence type="ECO:0000256" key="2">
    <source>
        <dbReference type="ARBA" id="ARBA00012962"/>
    </source>
</evidence>
<dbReference type="InterPro" id="IPR036291">
    <property type="entry name" value="NAD(P)-bd_dom_sf"/>
</dbReference>
<feature type="domain" description="Quinate/shikimate 5-dehydrogenase/glutamyl-tRNA reductase" evidence="9">
    <location>
        <begin position="117"/>
        <end position="179"/>
    </location>
</feature>
<dbReference type="EMBL" id="UGGP01000001">
    <property type="protein sequence ID" value="STO08863.1"/>
    <property type="molecule type" value="Genomic_DNA"/>
</dbReference>
<keyword evidence="5 8" id="KW-0560">Oxidoreductase</keyword>
<feature type="binding site" evidence="8">
    <location>
        <position position="60"/>
    </location>
    <ligand>
        <name>shikimate</name>
        <dbReference type="ChEBI" id="CHEBI:36208"/>
    </ligand>
</feature>
<dbReference type="PANTHER" id="PTHR21089">
    <property type="entry name" value="SHIKIMATE DEHYDROGENASE"/>
    <property type="match status" value="1"/>
</dbReference>
<comment type="catalytic activity">
    <reaction evidence="7 8">
        <text>shikimate + NADP(+) = 3-dehydroshikimate + NADPH + H(+)</text>
        <dbReference type="Rhea" id="RHEA:17737"/>
        <dbReference type="ChEBI" id="CHEBI:15378"/>
        <dbReference type="ChEBI" id="CHEBI:16630"/>
        <dbReference type="ChEBI" id="CHEBI:36208"/>
        <dbReference type="ChEBI" id="CHEBI:57783"/>
        <dbReference type="ChEBI" id="CHEBI:58349"/>
        <dbReference type="EC" id="1.1.1.25"/>
    </reaction>
</comment>
<sequence length="261" mass="28145">MRLAVIGHPIAHSLSPVLHEQWLRASGLFGRYEAIDVTAAELAPLFQAMRDGDFDGFNVTIPYKEAVIPLLDDLEEAAKSAGAVNTVYKRDGRLIGANTDGIGLVTALDPYTDWTGRVLVIGAGGAARGIIHALPTRNVTVTNRTMSRAERLADEFGIESSTLSDVDVSRYDVIIQTTSVGMDGVSSPLSLNRLRQNTVVCDIIYRPLVTPFLSEATERGGKTVNGIAMFVGQGALAFERFTGVKPDQLVGMKLIESLLEE</sequence>
<feature type="binding site" evidence="8">
    <location>
        <begin position="122"/>
        <end position="126"/>
    </location>
    <ligand>
        <name>NADP(+)</name>
        <dbReference type="ChEBI" id="CHEBI:58349"/>
    </ligand>
</feature>
<keyword evidence="3 8" id="KW-0028">Amino-acid biosynthesis</keyword>
<dbReference type="Pfam" id="PF01488">
    <property type="entry name" value="Shikimate_DH"/>
    <property type="match status" value="1"/>
</dbReference>
<dbReference type="RefSeq" id="WP_029335756.1">
    <property type="nucleotide sequence ID" value="NZ_UGGP01000001.1"/>
</dbReference>
<feature type="domain" description="SDH C-terminal" evidence="11">
    <location>
        <begin position="226"/>
        <end position="248"/>
    </location>
</feature>
<dbReference type="InterPro" id="IPR041121">
    <property type="entry name" value="SDH_C"/>
</dbReference>
<dbReference type="GO" id="GO:0050661">
    <property type="term" value="F:NADP binding"/>
    <property type="evidence" value="ECO:0007669"/>
    <property type="project" value="InterPro"/>
</dbReference>
<evidence type="ECO:0000256" key="4">
    <source>
        <dbReference type="ARBA" id="ARBA00022857"/>
    </source>
</evidence>
<dbReference type="InterPro" id="IPR022893">
    <property type="entry name" value="Shikimate_DH_fam"/>
</dbReference>
<dbReference type="SUPFAM" id="SSF53223">
    <property type="entry name" value="Aminoacid dehydrogenase-like, N-terminal domain"/>
    <property type="match status" value="1"/>
</dbReference>
<dbReference type="PANTHER" id="PTHR21089:SF1">
    <property type="entry name" value="BIFUNCTIONAL 3-DEHYDROQUINATE DEHYDRATASE_SHIKIMATE DEHYDROGENASE, CHLOROPLASTIC"/>
    <property type="match status" value="1"/>
</dbReference>
<dbReference type="GO" id="GO:0004764">
    <property type="term" value="F:shikimate 3-dehydrogenase (NADP+) activity"/>
    <property type="evidence" value="ECO:0007669"/>
    <property type="project" value="UniProtKB-UniRule"/>
</dbReference>
<evidence type="ECO:0000256" key="7">
    <source>
        <dbReference type="ARBA" id="ARBA00049442"/>
    </source>
</evidence>
<comment type="function">
    <text evidence="8">Involved in the biosynthesis of the chorismate, which leads to the biosynthesis of aromatic amino acids. Catalyzes the reversible NADPH linked reduction of 3-dehydroshikimate (DHSA) to yield shikimate (SA).</text>
</comment>
<evidence type="ECO:0000259" key="11">
    <source>
        <dbReference type="Pfam" id="PF18317"/>
    </source>
</evidence>
<evidence type="ECO:0000256" key="3">
    <source>
        <dbReference type="ARBA" id="ARBA00022605"/>
    </source>
</evidence>
<feature type="binding site" evidence="8">
    <location>
        <begin position="13"/>
        <end position="15"/>
    </location>
    <ligand>
        <name>shikimate</name>
        <dbReference type="ChEBI" id="CHEBI:36208"/>
    </ligand>
</feature>
<dbReference type="NCBIfam" id="TIGR00507">
    <property type="entry name" value="aroE"/>
    <property type="match status" value="1"/>
</dbReference>
<dbReference type="Pfam" id="PF18317">
    <property type="entry name" value="SDH_C"/>
    <property type="match status" value="1"/>
</dbReference>
<dbReference type="GO" id="GO:0009423">
    <property type="term" value="P:chorismate biosynthetic process"/>
    <property type="evidence" value="ECO:0007669"/>
    <property type="project" value="UniProtKB-UniRule"/>
</dbReference>
<feature type="binding site" evidence="8">
    <location>
        <position position="100"/>
    </location>
    <ligand>
        <name>shikimate</name>
        <dbReference type="ChEBI" id="CHEBI:36208"/>
    </ligand>
</feature>